<protein>
    <submittedName>
        <fullName evidence="1">Lycopene cyclase family protein</fullName>
    </submittedName>
</protein>
<dbReference type="Pfam" id="PF05834">
    <property type="entry name" value="Lycopene_cycl"/>
    <property type="match status" value="1"/>
</dbReference>
<dbReference type="RefSeq" id="WP_304436088.1">
    <property type="nucleotide sequence ID" value="NZ_JAUKUC010000001.1"/>
</dbReference>
<gene>
    <name evidence="1" type="ORF">Q2T41_10760</name>
</gene>
<reference evidence="1" key="1">
    <citation type="journal article" date="2014" name="Int. J. Syst. Evol. Microbiol.">
        <title>Complete genome of a new Firmicutes species belonging to the dominant human colonic microbiota ('Ruminococcus bicirculans') reveals two chromosomes and a selective capacity to utilize plant glucans.</title>
        <authorList>
            <consortium name="NISC Comparative Sequencing Program"/>
            <person name="Wegmann U."/>
            <person name="Louis P."/>
            <person name="Goesmann A."/>
            <person name="Henrissat B."/>
            <person name="Duncan S.H."/>
            <person name="Flint H.J."/>
        </authorList>
    </citation>
    <scope>NUCLEOTIDE SEQUENCE</scope>
    <source>
        <strain evidence="1">CECT 8869</strain>
    </source>
</reference>
<dbReference type="EMBL" id="JAUKUC010000001">
    <property type="protein sequence ID" value="MDO1513137.1"/>
    <property type="molecule type" value="Genomic_DNA"/>
</dbReference>
<name>A0ABT8RRU2_9FLAO</name>
<dbReference type="InterPro" id="IPR036188">
    <property type="entry name" value="FAD/NAD-bd_sf"/>
</dbReference>
<accession>A0ABT8RRU2</accession>
<dbReference type="SUPFAM" id="SSF51905">
    <property type="entry name" value="FAD/NAD(P)-binding domain"/>
    <property type="match status" value="1"/>
</dbReference>
<sequence>MDKYDYIIIGAGASGLLLANAMANDSFFNSKRILLLDKNAKKTNDRTWCFWEKGSGQFDTIVKKEWNTVHFESKKLSQRTLIAPYTYKMIQGIDFYTHYLNKINKSPAVTFIQEEVIDLVENSEIVTVKTRNNSYTGSYIFNSLFNYSMTKDQKRYPVLQQHFTGWVIQTQKPVFDPKEITYMDFSVPQKGNTRFMYVLPYSTHTALIEYTLFSEHLLDKQEYEEELKIYIKSRFLCDSFEIVEKEYGSIPMTSYDFRENHTNRMRYIGTAGGWAKPSTGYTLMSTAKKIPLLIEFIKNGKPLSKLNLKNKFWFYDLLFLDVLYANNANGHKVFESLFSKLKPQKVFKFLDEETNLKEDITFINACPKLPFIKAFINRLF</sequence>
<keyword evidence="2" id="KW-1185">Reference proteome</keyword>
<comment type="caution">
    <text evidence="1">The sequence shown here is derived from an EMBL/GenBank/DDBJ whole genome shotgun (WGS) entry which is preliminary data.</text>
</comment>
<evidence type="ECO:0000313" key="1">
    <source>
        <dbReference type="EMBL" id="MDO1513137.1"/>
    </source>
</evidence>
<dbReference type="Proteomes" id="UP001168579">
    <property type="component" value="Unassembled WGS sequence"/>
</dbReference>
<evidence type="ECO:0000313" key="2">
    <source>
        <dbReference type="Proteomes" id="UP001168579"/>
    </source>
</evidence>
<organism evidence="1 2">
    <name type="scientific">Maribacter confluentis</name>
    <dbReference type="NCBI Taxonomy" id="1656093"/>
    <lineage>
        <taxon>Bacteria</taxon>
        <taxon>Pseudomonadati</taxon>
        <taxon>Bacteroidota</taxon>
        <taxon>Flavobacteriia</taxon>
        <taxon>Flavobacteriales</taxon>
        <taxon>Flavobacteriaceae</taxon>
        <taxon>Maribacter</taxon>
    </lineage>
</organism>
<proteinExistence type="predicted"/>
<dbReference type="Gene3D" id="3.50.50.60">
    <property type="entry name" value="FAD/NAD(P)-binding domain"/>
    <property type="match status" value="1"/>
</dbReference>
<reference evidence="1" key="2">
    <citation type="submission" date="2023-06" db="EMBL/GenBank/DDBJ databases">
        <authorList>
            <person name="Lucena T."/>
            <person name="Sun Q."/>
        </authorList>
    </citation>
    <scope>NUCLEOTIDE SEQUENCE</scope>
    <source>
        <strain evidence="1">CECT 8869</strain>
    </source>
</reference>